<protein>
    <submittedName>
        <fullName evidence="2">DUF5954 family protein</fullName>
    </submittedName>
</protein>
<dbReference type="EMBL" id="JBHSKJ010000010">
    <property type="protein sequence ID" value="MFC5146700.1"/>
    <property type="molecule type" value="Genomic_DNA"/>
</dbReference>
<gene>
    <name evidence="2" type="ORF">ACFPP6_18680</name>
</gene>
<feature type="compositionally biased region" description="Basic and acidic residues" evidence="1">
    <location>
        <begin position="355"/>
        <end position="367"/>
    </location>
</feature>
<dbReference type="InterPro" id="IPR045998">
    <property type="entry name" value="DUF5954"/>
</dbReference>
<name>A0ABW0A2J2_9ACTN</name>
<feature type="region of interest" description="Disordered" evidence="1">
    <location>
        <begin position="301"/>
        <end position="386"/>
    </location>
</feature>
<feature type="region of interest" description="Disordered" evidence="1">
    <location>
        <begin position="132"/>
        <end position="161"/>
    </location>
</feature>
<evidence type="ECO:0000313" key="2">
    <source>
        <dbReference type="EMBL" id="MFC5146700.1"/>
    </source>
</evidence>
<dbReference type="Proteomes" id="UP001596222">
    <property type="component" value="Unassembled WGS sequence"/>
</dbReference>
<accession>A0ABW0A2J2</accession>
<feature type="compositionally biased region" description="Acidic residues" evidence="1">
    <location>
        <begin position="335"/>
        <end position="344"/>
    </location>
</feature>
<proteinExistence type="predicted"/>
<feature type="compositionally biased region" description="Low complexity" evidence="1">
    <location>
        <begin position="368"/>
        <end position="380"/>
    </location>
</feature>
<dbReference type="RefSeq" id="WP_382043370.1">
    <property type="nucleotide sequence ID" value="NZ_JBHSKJ010000010.1"/>
</dbReference>
<reference evidence="3" key="1">
    <citation type="journal article" date="2019" name="Int. J. Syst. Evol. Microbiol.">
        <title>The Global Catalogue of Microorganisms (GCM) 10K type strain sequencing project: providing services to taxonomists for standard genome sequencing and annotation.</title>
        <authorList>
            <consortium name="The Broad Institute Genomics Platform"/>
            <consortium name="The Broad Institute Genome Sequencing Center for Infectious Disease"/>
            <person name="Wu L."/>
            <person name="Ma J."/>
        </authorList>
    </citation>
    <scope>NUCLEOTIDE SEQUENCE [LARGE SCALE GENOMIC DNA]</scope>
    <source>
        <strain evidence="3">CGMCC 4.1641</strain>
    </source>
</reference>
<feature type="compositionally biased region" description="Basic and acidic residues" evidence="1">
    <location>
        <begin position="310"/>
        <end position="334"/>
    </location>
</feature>
<sequence>MSDHSERVPGYRQIRMAAPDAPVAALADEEAWRAREAYPEILGGGGPVFGVVREREEGGWQVLTHIGDRAPQDSRDTMAALFRRAARDAEESGDGAAAQEYCAAADRLDWEPLDEMTVLGSRHRVVRAEQFVRTGPDGPEPPRPSDPGPAAPGRSHEVPDPVEGMVLDTLTATGMSEGILKAELLSLVQGPGTVPPDVRADSLRAAATHPGGVLLPAAYMIAEWSGGQWEPVTTGCPTPQAARDALAMDLRVMAPVLLRLDEKEREEYARAADRLDAECGPEAEAAGRRFRVVRIERLVRVGPDGPEGPRPSDHDPQPPVKVHDRQLREQGMVHDDEDDEDFEPSEAAQEMMALARKEQERRRRLGEAARGGARQGPEAQDQARRA</sequence>
<keyword evidence="3" id="KW-1185">Reference proteome</keyword>
<organism evidence="2 3">
    <name type="scientific">Streptomyces aureoversilis</name>
    <dbReference type="NCBI Taxonomy" id="67277"/>
    <lineage>
        <taxon>Bacteria</taxon>
        <taxon>Bacillati</taxon>
        <taxon>Actinomycetota</taxon>
        <taxon>Actinomycetes</taxon>
        <taxon>Kitasatosporales</taxon>
        <taxon>Streptomycetaceae</taxon>
        <taxon>Streptomyces</taxon>
    </lineage>
</organism>
<comment type="caution">
    <text evidence="2">The sequence shown here is derived from an EMBL/GenBank/DDBJ whole genome shotgun (WGS) entry which is preliminary data.</text>
</comment>
<evidence type="ECO:0000313" key="3">
    <source>
        <dbReference type="Proteomes" id="UP001596222"/>
    </source>
</evidence>
<feature type="compositionally biased region" description="Pro residues" evidence="1">
    <location>
        <begin position="138"/>
        <end position="150"/>
    </location>
</feature>
<evidence type="ECO:0000256" key="1">
    <source>
        <dbReference type="SAM" id="MobiDB-lite"/>
    </source>
</evidence>
<dbReference type="Pfam" id="PF19379">
    <property type="entry name" value="DUF5954"/>
    <property type="match status" value="1"/>
</dbReference>